<dbReference type="RefSeq" id="WP_207143147.1">
    <property type="nucleotide sequence ID" value="NZ_JAEKJZ010000006.1"/>
</dbReference>
<name>A0A939J487_9HYPH</name>
<evidence type="ECO:0000256" key="1">
    <source>
        <dbReference type="SAM" id="MobiDB-lite"/>
    </source>
</evidence>
<dbReference type="AlphaFoldDB" id="A0A939J487"/>
<reference evidence="2" key="1">
    <citation type="submission" date="2020-12" db="EMBL/GenBank/DDBJ databases">
        <title>Oil enriched cultivation method for isolating marine PHA-producing bacteria.</title>
        <authorList>
            <person name="Zheng W."/>
            <person name="Yu S."/>
            <person name="Huang Y."/>
        </authorList>
    </citation>
    <scope>NUCLEOTIDE SEQUENCE</scope>
    <source>
        <strain evidence="2">SY-2-12</strain>
    </source>
</reference>
<dbReference type="EMBL" id="JAEKJZ010000006">
    <property type="protein sequence ID" value="MBN9673303.1"/>
    <property type="molecule type" value="Genomic_DNA"/>
</dbReference>
<feature type="region of interest" description="Disordered" evidence="1">
    <location>
        <begin position="1"/>
        <end position="23"/>
    </location>
</feature>
<accession>A0A939J487</accession>
<proteinExistence type="predicted"/>
<comment type="caution">
    <text evidence="2">The sequence shown here is derived from an EMBL/GenBank/DDBJ whole genome shotgun (WGS) entry which is preliminary data.</text>
</comment>
<evidence type="ECO:0000313" key="2">
    <source>
        <dbReference type="EMBL" id="MBN9673303.1"/>
    </source>
</evidence>
<dbReference type="Proteomes" id="UP000664096">
    <property type="component" value="Unassembled WGS sequence"/>
</dbReference>
<sequence>MQIKPITETPASNNGRKQAEGRVFGWRKSRVSGSFGEFGDGLLPVAVAALNRRGSHGSQAEHAAQLMASRTGLAASCLERQIQMQRYGEQDEDIRSCTVSLSA</sequence>
<gene>
    <name evidence="2" type="ORF">JF539_23290</name>
</gene>
<organism evidence="2 3">
    <name type="scientific">Roseibium aggregatum</name>
    <dbReference type="NCBI Taxonomy" id="187304"/>
    <lineage>
        <taxon>Bacteria</taxon>
        <taxon>Pseudomonadati</taxon>
        <taxon>Pseudomonadota</taxon>
        <taxon>Alphaproteobacteria</taxon>
        <taxon>Hyphomicrobiales</taxon>
        <taxon>Stappiaceae</taxon>
        <taxon>Roseibium</taxon>
    </lineage>
</organism>
<protein>
    <submittedName>
        <fullName evidence="2">Uncharacterized protein</fullName>
    </submittedName>
</protein>
<evidence type="ECO:0000313" key="3">
    <source>
        <dbReference type="Proteomes" id="UP000664096"/>
    </source>
</evidence>